<sequence>MTFELVFPARKPLAQIPTPLQPLQLTDTPQDKRLWIKRDDLTGAALSGNKIRKLEYVLAQALAEGADTLVTCGGLQSNHCRATALTAAAHGLGCELILRGDKPDNLDGNLLLSAMAGAAYHCYRAPDYHRNLPLLLRQTAERLKTQGKKPFIIPTGASDEIGLWGYIQAAQELAQDFMALGIQQPLVVCAAGSGGTLAGLAAGLGHFCPEAEVLGIAVCDSQAYFEQRVREDIAKAQHVYPQSGLRMPSNYCVNAEFIGPGYAKGYPALYKTIQQLAREVGVILDPVYTGKAFYGIAELMRRGAIAQRDIVFIHTGGIFGVFPEREALQL</sequence>
<protein>
    <submittedName>
        <fullName evidence="7">D-cysteine desulfhydrase family protein</fullName>
    </submittedName>
</protein>
<keyword evidence="3 5" id="KW-0663">Pyridoxal phosphate</keyword>
<evidence type="ECO:0000313" key="8">
    <source>
        <dbReference type="Proteomes" id="UP001139319"/>
    </source>
</evidence>
<feature type="active site" description="Nucleophile" evidence="4">
    <location>
        <position position="77"/>
    </location>
</feature>
<dbReference type="NCBIfam" id="TIGR01275">
    <property type="entry name" value="ACC_deam_rel"/>
    <property type="match status" value="1"/>
</dbReference>
<dbReference type="InterPro" id="IPR036052">
    <property type="entry name" value="TrpB-like_PALP_sf"/>
</dbReference>
<feature type="domain" description="Tryptophan synthase beta chain-like PALP" evidence="6">
    <location>
        <begin position="14"/>
        <end position="316"/>
    </location>
</feature>
<reference evidence="7" key="1">
    <citation type="submission" date="2022-05" db="EMBL/GenBank/DDBJ databases">
        <authorList>
            <person name="Sun H.-N."/>
        </authorList>
    </citation>
    <scope>NUCLEOTIDE SEQUENCE</scope>
    <source>
        <strain evidence="7">HB14</strain>
    </source>
</reference>
<dbReference type="InterPro" id="IPR001926">
    <property type="entry name" value="TrpB-like_PALP"/>
</dbReference>
<dbReference type="SUPFAM" id="SSF53686">
    <property type="entry name" value="Tryptophan synthase beta subunit-like PLP-dependent enzymes"/>
    <property type="match status" value="1"/>
</dbReference>
<dbReference type="PANTHER" id="PTHR43780">
    <property type="entry name" value="1-AMINOCYCLOPROPANE-1-CARBOXYLATE DEAMINASE-RELATED"/>
    <property type="match status" value="1"/>
</dbReference>
<dbReference type="PANTHER" id="PTHR43780:SF2">
    <property type="entry name" value="1-AMINOCYCLOPROPANE-1-CARBOXYLATE DEAMINASE-RELATED"/>
    <property type="match status" value="1"/>
</dbReference>
<dbReference type="Proteomes" id="UP001139319">
    <property type="component" value="Unassembled WGS sequence"/>
</dbReference>
<accession>A0A9X2KSW9</accession>
<evidence type="ECO:0000256" key="3">
    <source>
        <dbReference type="ARBA" id="ARBA00022898"/>
    </source>
</evidence>
<comment type="caution">
    <text evidence="7">The sequence shown here is derived from an EMBL/GenBank/DDBJ whole genome shotgun (WGS) entry which is preliminary data.</text>
</comment>
<feature type="modified residue" description="N6-(pyridoxal phosphate)lysine" evidence="5">
    <location>
        <position position="50"/>
    </location>
</feature>
<evidence type="ECO:0000259" key="6">
    <source>
        <dbReference type="Pfam" id="PF00291"/>
    </source>
</evidence>
<dbReference type="RefSeq" id="WP_253966846.1">
    <property type="nucleotide sequence ID" value="NZ_JAMFTH010000001.1"/>
</dbReference>
<organism evidence="7 8">
    <name type="scientific">Gilvimarinus xylanilyticus</name>
    <dbReference type="NCBI Taxonomy" id="2944139"/>
    <lineage>
        <taxon>Bacteria</taxon>
        <taxon>Pseudomonadati</taxon>
        <taxon>Pseudomonadota</taxon>
        <taxon>Gammaproteobacteria</taxon>
        <taxon>Cellvibrionales</taxon>
        <taxon>Cellvibrionaceae</taxon>
        <taxon>Gilvimarinus</taxon>
    </lineage>
</organism>
<dbReference type="GO" id="GO:0019148">
    <property type="term" value="F:D-cysteine desulfhydrase activity"/>
    <property type="evidence" value="ECO:0007669"/>
    <property type="project" value="TreeGrafter"/>
</dbReference>
<name>A0A9X2KSW9_9GAMM</name>
<evidence type="ECO:0000313" key="7">
    <source>
        <dbReference type="EMBL" id="MCP8898572.1"/>
    </source>
</evidence>
<evidence type="ECO:0000256" key="2">
    <source>
        <dbReference type="ARBA" id="ARBA00008639"/>
    </source>
</evidence>
<dbReference type="InterPro" id="IPR005966">
    <property type="entry name" value="D-Cys_desShydrase"/>
</dbReference>
<dbReference type="Gene3D" id="3.40.50.1100">
    <property type="match status" value="2"/>
</dbReference>
<dbReference type="InterPro" id="IPR027278">
    <property type="entry name" value="ACCD_DCysDesulf"/>
</dbReference>
<reference evidence="7" key="2">
    <citation type="submission" date="2023-01" db="EMBL/GenBank/DDBJ databases">
        <title>Gilvimarinus xylanilyticus HB14 isolated from Caulerpa lentillifera aquaculture base in Hainan, China.</title>
        <authorList>
            <person name="Zhang Y.-J."/>
        </authorList>
    </citation>
    <scope>NUCLEOTIDE SEQUENCE</scope>
    <source>
        <strain evidence="7">HB14</strain>
    </source>
</reference>
<keyword evidence="8" id="KW-1185">Reference proteome</keyword>
<dbReference type="PIRSF" id="PIRSF006278">
    <property type="entry name" value="ACCD_DCysDesulf"/>
    <property type="match status" value="1"/>
</dbReference>
<evidence type="ECO:0000256" key="1">
    <source>
        <dbReference type="ARBA" id="ARBA00001933"/>
    </source>
</evidence>
<dbReference type="AlphaFoldDB" id="A0A9X2KSW9"/>
<dbReference type="Pfam" id="PF00291">
    <property type="entry name" value="PALP"/>
    <property type="match status" value="1"/>
</dbReference>
<evidence type="ECO:0000256" key="5">
    <source>
        <dbReference type="PIRSR" id="PIRSR006278-2"/>
    </source>
</evidence>
<dbReference type="EMBL" id="JAMFTH010000001">
    <property type="protein sequence ID" value="MCP8898572.1"/>
    <property type="molecule type" value="Genomic_DNA"/>
</dbReference>
<evidence type="ECO:0000256" key="4">
    <source>
        <dbReference type="PIRSR" id="PIRSR006278-1"/>
    </source>
</evidence>
<comment type="cofactor">
    <cofactor evidence="1">
        <name>pyridoxal 5'-phosphate</name>
        <dbReference type="ChEBI" id="CHEBI:597326"/>
    </cofactor>
</comment>
<proteinExistence type="inferred from homology"/>
<gene>
    <name evidence="7" type="ORF">M6D89_04590</name>
</gene>
<comment type="similarity">
    <text evidence="2">Belongs to the ACC deaminase/D-cysteine desulfhydrase family.</text>
</comment>